<dbReference type="EMBL" id="MBLM01000159">
    <property type="protein sequence ID" value="OHV29776.1"/>
    <property type="molecule type" value="Genomic_DNA"/>
</dbReference>
<sequence length="253" mass="26005">MAARFTDKVVLVTGAGGVLGRTAALSFANEGATVAVADVNESSAKETVRLIDAGGGKASGIVVDVTSSESVQAMVDTAVARHGRLDVAFNNAGILGGGTPVGEHDEDVWNRVLAVNLTGIFLALKYETAYLAANGGGTIVNTASNLGAHWRLAGMSAYSTSKAGVSFLTRTAALEYIGQGVRINSISPGPIDTPMSYLPGENREQRDARLAPTVPLGRVADPQEIANAVLWLASDESSYVVGHDHVIDGGATA</sequence>
<dbReference type="CDD" id="cd05233">
    <property type="entry name" value="SDR_c"/>
    <property type="match status" value="1"/>
</dbReference>
<dbReference type="Gene3D" id="3.40.50.720">
    <property type="entry name" value="NAD(P)-binding Rossmann-like Domain"/>
    <property type="match status" value="1"/>
</dbReference>
<dbReference type="PRINTS" id="PR00081">
    <property type="entry name" value="GDHRDH"/>
</dbReference>
<protein>
    <submittedName>
        <fullName evidence="3">Short-chain dehydrogenase</fullName>
    </submittedName>
</protein>
<dbReference type="InterPro" id="IPR020904">
    <property type="entry name" value="Sc_DH/Rdtase_CS"/>
</dbReference>
<evidence type="ECO:0000313" key="3">
    <source>
        <dbReference type="EMBL" id="OHV29776.1"/>
    </source>
</evidence>
<proteinExistence type="inferred from homology"/>
<evidence type="ECO:0000256" key="1">
    <source>
        <dbReference type="ARBA" id="ARBA00006484"/>
    </source>
</evidence>
<gene>
    <name evidence="3" type="ORF">CC117_28615</name>
</gene>
<evidence type="ECO:0000313" key="4">
    <source>
        <dbReference type="Proteomes" id="UP000179627"/>
    </source>
</evidence>
<dbReference type="Pfam" id="PF13561">
    <property type="entry name" value="adh_short_C2"/>
    <property type="match status" value="1"/>
</dbReference>
<dbReference type="PANTHER" id="PTHR24321">
    <property type="entry name" value="DEHYDROGENASES, SHORT CHAIN"/>
    <property type="match status" value="1"/>
</dbReference>
<organism evidence="3 4">
    <name type="scientific">Parafrankia colletiae</name>
    <dbReference type="NCBI Taxonomy" id="573497"/>
    <lineage>
        <taxon>Bacteria</taxon>
        <taxon>Bacillati</taxon>
        <taxon>Actinomycetota</taxon>
        <taxon>Actinomycetes</taxon>
        <taxon>Frankiales</taxon>
        <taxon>Frankiaceae</taxon>
        <taxon>Parafrankia</taxon>
    </lineage>
</organism>
<name>A0A1S1Q850_9ACTN</name>
<dbReference type="SUPFAM" id="SSF51735">
    <property type="entry name" value="NAD(P)-binding Rossmann-fold domains"/>
    <property type="match status" value="1"/>
</dbReference>
<accession>A0A1S1Q850</accession>
<reference evidence="4" key="1">
    <citation type="submission" date="2016-07" db="EMBL/GenBank/DDBJ databases">
        <title>Sequence Frankia sp. strain CcI1.17.</title>
        <authorList>
            <person name="Ghodhbane-Gtari F."/>
            <person name="Swanson E."/>
            <person name="Gueddou A."/>
            <person name="Morris K."/>
            <person name="Hezbri K."/>
            <person name="Ktari A."/>
            <person name="Nouioui I."/>
            <person name="Abebe-Akele F."/>
            <person name="Simpson S."/>
            <person name="Thomas K."/>
            <person name="Gtari M."/>
            <person name="Tisa L.S."/>
            <person name="Hurst S."/>
        </authorList>
    </citation>
    <scope>NUCLEOTIDE SEQUENCE [LARGE SCALE GENOMIC DNA]</scope>
    <source>
        <strain evidence="4">Cc1.17</strain>
    </source>
</reference>
<comment type="caution">
    <text evidence="3">The sequence shown here is derived from an EMBL/GenBank/DDBJ whole genome shotgun (WGS) entry which is preliminary data.</text>
</comment>
<keyword evidence="4" id="KW-1185">Reference proteome</keyword>
<dbReference type="OrthoDB" id="517007at2"/>
<evidence type="ECO:0000256" key="2">
    <source>
        <dbReference type="ARBA" id="ARBA00023002"/>
    </source>
</evidence>
<dbReference type="InterPro" id="IPR036291">
    <property type="entry name" value="NAD(P)-bd_dom_sf"/>
</dbReference>
<comment type="similarity">
    <text evidence="1">Belongs to the short-chain dehydrogenases/reductases (SDR) family.</text>
</comment>
<dbReference type="GO" id="GO:0016491">
    <property type="term" value="F:oxidoreductase activity"/>
    <property type="evidence" value="ECO:0007669"/>
    <property type="project" value="UniProtKB-KW"/>
</dbReference>
<keyword evidence="2" id="KW-0560">Oxidoreductase</keyword>
<dbReference type="PANTHER" id="PTHR24321:SF15">
    <property type="entry name" value="OXIDOREDUCTASE UCPA"/>
    <property type="match status" value="1"/>
</dbReference>
<dbReference type="PROSITE" id="PS00061">
    <property type="entry name" value="ADH_SHORT"/>
    <property type="match status" value="1"/>
</dbReference>
<dbReference type="InterPro" id="IPR002347">
    <property type="entry name" value="SDR_fam"/>
</dbReference>
<dbReference type="AlphaFoldDB" id="A0A1S1Q850"/>
<dbReference type="FunFam" id="3.40.50.720:FF:000084">
    <property type="entry name" value="Short-chain dehydrogenase reductase"/>
    <property type="match status" value="1"/>
</dbReference>
<dbReference type="RefSeq" id="WP_071090218.1">
    <property type="nucleotide sequence ID" value="NZ_MBLM01000159.1"/>
</dbReference>
<dbReference type="PRINTS" id="PR00080">
    <property type="entry name" value="SDRFAMILY"/>
</dbReference>
<dbReference type="Proteomes" id="UP000179627">
    <property type="component" value="Unassembled WGS sequence"/>
</dbReference>